<evidence type="ECO:0000259" key="6">
    <source>
        <dbReference type="PROSITE" id="PS50123"/>
    </source>
</evidence>
<keyword evidence="8" id="KW-1185">Reference proteome</keyword>
<keyword evidence="5" id="KW-0949">S-adenosyl-L-methionine</keyword>
<dbReference type="RefSeq" id="WP_211681991.1">
    <property type="nucleotide sequence ID" value="NZ_JAGRQH010000004.1"/>
</dbReference>
<name>A0ABS5E7X2_9PROT</name>
<dbReference type="PRINTS" id="PR00996">
    <property type="entry name" value="CHERMTFRASE"/>
</dbReference>
<organism evidence="7 8">
    <name type="scientific">Neokomagataea anthophila</name>
    <dbReference type="NCBI Taxonomy" id="2826925"/>
    <lineage>
        <taxon>Bacteria</taxon>
        <taxon>Pseudomonadati</taxon>
        <taxon>Pseudomonadota</taxon>
        <taxon>Alphaproteobacteria</taxon>
        <taxon>Acetobacterales</taxon>
        <taxon>Acetobacteraceae</taxon>
        <taxon>Neokomagataea</taxon>
    </lineage>
</organism>
<dbReference type="SMART" id="SM00138">
    <property type="entry name" value="MeTrc"/>
    <property type="match status" value="1"/>
</dbReference>
<dbReference type="PANTHER" id="PTHR24422:SF10">
    <property type="entry name" value="CHEMOTAXIS PROTEIN METHYLTRANSFERASE 2"/>
    <property type="match status" value="1"/>
</dbReference>
<dbReference type="EMBL" id="JAGRQH010000004">
    <property type="protein sequence ID" value="MBR0560004.1"/>
    <property type="molecule type" value="Genomic_DNA"/>
</dbReference>
<evidence type="ECO:0000256" key="1">
    <source>
        <dbReference type="ARBA" id="ARBA00001541"/>
    </source>
</evidence>
<sequence length="257" mass="30725">MNNILIDKIKKNINKKYGLFFPEEKNYLLVSRIKKSFIKSNFFSFEKYIDYIIFSENYDLIINDITTNFTMFYREEHHFSYLKEFIERQSNKKIKIWSAGCSTGEEVYSIGMSINELCMVKNISYSILGSDINEDVIQFANENRYEYEKIKKIYNIYKNYIKIENNYAYFSNEITKNIKFKKINLKFGWNLDCKIDVIFCRNVAIYFDFFSKDQLWSRLSQSLEVGGELYIGHSERIHNPSQYGLKVFGINAYRKVS</sequence>
<dbReference type="InterPro" id="IPR050903">
    <property type="entry name" value="Bact_Chemotaxis_MeTrfase"/>
</dbReference>
<comment type="caution">
    <text evidence="7">The sequence shown here is derived from an EMBL/GenBank/DDBJ whole genome shotgun (WGS) entry which is preliminary data.</text>
</comment>
<keyword evidence="4" id="KW-0808">Transferase</keyword>
<dbReference type="Gene3D" id="3.40.50.150">
    <property type="entry name" value="Vaccinia Virus protein VP39"/>
    <property type="match status" value="1"/>
</dbReference>
<dbReference type="PROSITE" id="PS50123">
    <property type="entry name" value="CHER"/>
    <property type="match status" value="1"/>
</dbReference>
<dbReference type="InterPro" id="IPR022642">
    <property type="entry name" value="CheR_C"/>
</dbReference>
<dbReference type="Gene3D" id="1.10.155.10">
    <property type="entry name" value="Chemotaxis receptor methyltransferase CheR, N-terminal domain"/>
    <property type="match status" value="1"/>
</dbReference>
<evidence type="ECO:0000313" key="8">
    <source>
        <dbReference type="Proteomes" id="UP000677812"/>
    </source>
</evidence>
<dbReference type="InterPro" id="IPR000780">
    <property type="entry name" value="CheR_MeTrfase"/>
</dbReference>
<reference evidence="7 8" key="1">
    <citation type="submission" date="2021-04" db="EMBL/GenBank/DDBJ databases">
        <title>The complete genome sequence of Neokomagataea sp. TBRC 2177.</title>
        <authorList>
            <person name="Charoenyingcharoen P."/>
            <person name="Yukphan P."/>
        </authorList>
    </citation>
    <scope>NUCLEOTIDE SEQUENCE [LARGE SCALE GENOMIC DNA]</scope>
    <source>
        <strain evidence="7 8">TBRC 2177</strain>
    </source>
</reference>
<dbReference type="EC" id="2.1.1.80" evidence="2"/>
<comment type="catalytic activity">
    <reaction evidence="1">
        <text>L-glutamyl-[protein] + S-adenosyl-L-methionine = [protein]-L-glutamate 5-O-methyl ester + S-adenosyl-L-homocysteine</text>
        <dbReference type="Rhea" id="RHEA:24452"/>
        <dbReference type="Rhea" id="RHEA-COMP:10208"/>
        <dbReference type="Rhea" id="RHEA-COMP:10311"/>
        <dbReference type="ChEBI" id="CHEBI:29973"/>
        <dbReference type="ChEBI" id="CHEBI:57856"/>
        <dbReference type="ChEBI" id="CHEBI:59789"/>
        <dbReference type="ChEBI" id="CHEBI:82795"/>
        <dbReference type="EC" id="2.1.1.80"/>
    </reaction>
</comment>
<keyword evidence="3" id="KW-0489">Methyltransferase</keyword>
<dbReference type="InterPro" id="IPR029063">
    <property type="entry name" value="SAM-dependent_MTases_sf"/>
</dbReference>
<dbReference type="Proteomes" id="UP000677812">
    <property type="component" value="Unassembled WGS sequence"/>
</dbReference>
<accession>A0ABS5E7X2</accession>
<dbReference type="PANTHER" id="PTHR24422">
    <property type="entry name" value="CHEMOTAXIS PROTEIN METHYLTRANSFERASE"/>
    <property type="match status" value="1"/>
</dbReference>
<feature type="domain" description="CheR-type methyltransferase" evidence="6">
    <location>
        <begin position="1"/>
        <end position="257"/>
    </location>
</feature>
<evidence type="ECO:0000256" key="3">
    <source>
        <dbReference type="ARBA" id="ARBA00022603"/>
    </source>
</evidence>
<dbReference type="SUPFAM" id="SSF47757">
    <property type="entry name" value="Chemotaxis receptor methyltransferase CheR, N-terminal domain"/>
    <property type="match status" value="1"/>
</dbReference>
<dbReference type="InterPro" id="IPR036804">
    <property type="entry name" value="CheR_N_sf"/>
</dbReference>
<dbReference type="SUPFAM" id="SSF53335">
    <property type="entry name" value="S-adenosyl-L-methionine-dependent methyltransferases"/>
    <property type="match status" value="1"/>
</dbReference>
<dbReference type="Pfam" id="PF01739">
    <property type="entry name" value="CheR"/>
    <property type="match status" value="1"/>
</dbReference>
<evidence type="ECO:0000256" key="2">
    <source>
        <dbReference type="ARBA" id="ARBA00012534"/>
    </source>
</evidence>
<evidence type="ECO:0000256" key="4">
    <source>
        <dbReference type="ARBA" id="ARBA00022679"/>
    </source>
</evidence>
<evidence type="ECO:0000313" key="7">
    <source>
        <dbReference type="EMBL" id="MBR0560004.1"/>
    </source>
</evidence>
<evidence type="ECO:0000256" key="5">
    <source>
        <dbReference type="ARBA" id="ARBA00022691"/>
    </source>
</evidence>
<proteinExistence type="predicted"/>
<protein>
    <recommendedName>
        <fullName evidence="2">protein-glutamate O-methyltransferase</fullName>
        <ecNumber evidence="2">2.1.1.80</ecNumber>
    </recommendedName>
</protein>
<gene>
    <name evidence="7" type="ORF">KB213_08060</name>
</gene>